<dbReference type="OrthoDB" id="4960523at2"/>
<dbReference type="RefSeq" id="WP_090993910.1">
    <property type="nucleotide sequence ID" value="NZ_FOPP01000005.1"/>
</dbReference>
<sequence>MDTDFKVSPAIENVIAELEIQRKKIAASKFQGWGAILLGAFAAFLVFSAGQPVIALIVGAAFIVLGMVILYRISDDIAQYKYRFKQEVIGASLNTLNQSITFNHNDGIAESEFVGSQLFTRRPDRYHTEDLISGKDEKTTFYFAEVHAEYKTETQTKNGRQVHWHDILKGIIFTADFNKNFNGVTVVRPKDFGSSIGAWFSKNLFSFGDKDLIQLENEYFNKNFVTYGTDQIEARYILTPAMMDSISELNERSAYCVSLSFINSSVYIAFPLAHNYFEAPVFKTLLRPDLLKEDMNILGFMLLIIRELDLNTRIWTK</sequence>
<keyword evidence="1" id="KW-0472">Membrane</keyword>
<dbReference type="AlphaFoldDB" id="A0A1I2XKV7"/>
<evidence type="ECO:0000256" key="1">
    <source>
        <dbReference type="SAM" id="Phobius"/>
    </source>
</evidence>
<evidence type="ECO:0008006" key="4">
    <source>
        <dbReference type="Google" id="ProtNLM"/>
    </source>
</evidence>
<name>A0A1I2XKV7_9SPHI</name>
<dbReference type="Proteomes" id="UP000199666">
    <property type="component" value="Unassembled WGS sequence"/>
</dbReference>
<feature type="transmembrane region" description="Helical" evidence="1">
    <location>
        <begin position="30"/>
        <end position="47"/>
    </location>
</feature>
<proteinExistence type="predicted"/>
<dbReference type="STRING" id="414048.SAMN04489864_105316"/>
<dbReference type="InterPro" id="IPR021484">
    <property type="entry name" value="DUF3137"/>
</dbReference>
<accession>A0A1I2XKV7</accession>
<keyword evidence="1" id="KW-0812">Transmembrane</keyword>
<dbReference type="EMBL" id="FOPP01000005">
    <property type="protein sequence ID" value="SFH14042.1"/>
    <property type="molecule type" value="Genomic_DNA"/>
</dbReference>
<feature type="transmembrane region" description="Helical" evidence="1">
    <location>
        <begin position="53"/>
        <end position="73"/>
    </location>
</feature>
<evidence type="ECO:0000313" key="3">
    <source>
        <dbReference type="Proteomes" id="UP000199666"/>
    </source>
</evidence>
<evidence type="ECO:0000313" key="2">
    <source>
        <dbReference type="EMBL" id="SFH14042.1"/>
    </source>
</evidence>
<dbReference type="Pfam" id="PF11335">
    <property type="entry name" value="DUF3137"/>
    <property type="match status" value="1"/>
</dbReference>
<protein>
    <recommendedName>
        <fullName evidence="4">Galanin</fullName>
    </recommendedName>
</protein>
<gene>
    <name evidence="2" type="ORF">SAMN04489864_105316</name>
</gene>
<reference evidence="2 3" key="1">
    <citation type="submission" date="2016-10" db="EMBL/GenBank/DDBJ databases">
        <authorList>
            <person name="de Groot N.N."/>
        </authorList>
    </citation>
    <scope>NUCLEOTIDE SEQUENCE [LARGE SCALE GENOMIC DNA]</scope>
    <source>
        <strain evidence="2 3">DSM 18684</strain>
    </source>
</reference>
<organism evidence="2 3">
    <name type="scientific">Pedobacter insulae</name>
    <dbReference type="NCBI Taxonomy" id="414048"/>
    <lineage>
        <taxon>Bacteria</taxon>
        <taxon>Pseudomonadati</taxon>
        <taxon>Bacteroidota</taxon>
        <taxon>Sphingobacteriia</taxon>
        <taxon>Sphingobacteriales</taxon>
        <taxon>Sphingobacteriaceae</taxon>
        <taxon>Pedobacter</taxon>
    </lineage>
</organism>
<keyword evidence="3" id="KW-1185">Reference proteome</keyword>
<keyword evidence="1" id="KW-1133">Transmembrane helix</keyword>